<name>A0A162SES9_9CRUS</name>
<gene>
    <name evidence="9" type="ORF">APZ42_011858</name>
</gene>
<feature type="domain" description="Partial AB-hydrolase lipase" evidence="8">
    <location>
        <begin position="1052"/>
        <end position="1111"/>
    </location>
</feature>
<feature type="signal peptide" evidence="7">
    <location>
        <begin position="1"/>
        <end position="28"/>
    </location>
</feature>
<dbReference type="InterPro" id="IPR006693">
    <property type="entry name" value="AB_hydrolase_lipase"/>
</dbReference>
<comment type="similarity">
    <text evidence="1">Belongs to the AB hydrolase superfamily. Lipase family.</text>
</comment>
<evidence type="ECO:0000256" key="4">
    <source>
        <dbReference type="ARBA" id="ARBA00022963"/>
    </source>
</evidence>
<comment type="caution">
    <text evidence="9">The sequence shown here is derived from an EMBL/GenBank/DDBJ whole genome shotgun (WGS) entry which is preliminary data.</text>
</comment>
<dbReference type="Proteomes" id="UP000076858">
    <property type="component" value="Unassembled WGS sequence"/>
</dbReference>
<dbReference type="STRING" id="35525.A0A162SES9"/>
<evidence type="ECO:0000256" key="3">
    <source>
        <dbReference type="ARBA" id="ARBA00022801"/>
    </source>
</evidence>
<dbReference type="SUPFAM" id="SSF53474">
    <property type="entry name" value="alpha/beta-Hydrolases"/>
    <property type="match status" value="3"/>
</dbReference>
<evidence type="ECO:0000256" key="2">
    <source>
        <dbReference type="ARBA" id="ARBA00022729"/>
    </source>
</evidence>
<dbReference type="OrthoDB" id="9974421at2759"/>
<evidence type="ECO:0000313" key="9">
    <source>
        <dbReference type="EMBL" id="KZS21232.1"/>
    </source>
</evidence>
<dbReference type="Gene3D" id="3.40.50.1820">
    <property type="entry name" value="alpha/beta hydrolase"/>
    <property type="match status" value="4"/>
</dbReference>
<keyword evidence="2 7" id="KW-0732">Signal</keyword>
<feature type="chain" id="PRO_5007839399" evidence="7">
    <location>
        <begin position="29"/>
        <end position="1385"/>
    </location>
</feature>
<evidence type="ECO:0000256" key="7">
    <source>
        <dbReference type="SAM" id="SignalP"/>
    </source>
</evidence>
<evidence type="ECO:0000256" key="1">
    <source>
        <dbReference type="ARBA" id="ARBA00010701"/>
    </source>
</evidence>
<keyword evidence="5" id="KW-0443">Lipid metabolism</keyword>
<dbReference type="Pfam" id="PF04083">
    <property type="entry name" value="Abhydro_lipase"/>
    <property type="match status" value="3"/>
</dbReference>
<proteinExistence type="inferred from homology"/>
<protein>
    <submittedName>
        <fullName evidence="9">Lipase-like protein</fullName>
    </submittedName>
</protein>
<keyword evidence="3" id="KW-0378">Hydrolase</keyword>
<keyword evidence="10" id="KW-1185">Reference proteome</keyword>
<evidence type="ECO:0000256" key="5">
    <source>
        <dbReference type="ARBA" id="ARBA00023098"/>
    </source>
</evidence>
<evidence type="ECO:0000256" key="6">
    <source>
        <dbReference type="ARBA" id="ARBA00023180"/>
    </source>
</evidence>
<dbReference type="PANTHER" id="PTHR11005">
    <property type="entry name" value="LYSOSOMAL ACID LIPASE-RELATED"/>
    <property type="match status" value="1"/>
</dbReference>
<feature type="domain" description="Partial AB-hydrolase lipase" evidence="8">
    <location>
        <begin position="593"/>
        <end position="653"/>
    </location>
</feature>
<dbReference type="FunFam" id="3.40.50.1820:FF:000021">
    <property type="entry name" value="Lipase"/>
    <property type="match status" value="2"/>
</dbReference>
<dbReference type="GO" id="GO:0016042">
    <property type="term" value="P:lipid catabolic process"/>
    <property type="evidence" value="ECO:0007669"/>
    <property type="project" value="UniProtKB-KW"/>
</dbReference>
<evidence type="ECO:0000259" key="8">
    <source>
        <dbReference type="Pfam" id="PF04083"/>
    </source>
</evidence>
<reference evidence="9 10" key="1">
    <citation type="submission" date="2016-03" db="EMBL/GenBank/DDBJ databases">
        <title>EvidentialGene: Evidence-directed Construction of Genes on Genomes.</title>
        <authorList>
            <person name="Gilbert D.G."/>
            <person name="Choi J.-H."/>
            <person name="Mockaitis K."/>
            <person name="Colbourne J."/>
            <person name="Pfrender M."/>
        </authorList>
    </citation>
    <scope>NUCLEOTIDE SEQUENCE [LARGE SCALE GENOMIC DNA]</scope>
    <source>
        <strain evidence="9 10">Xinb3</strain>
        <tissue evidence="9">Complete organism</tissue>
    </source>
</reference>
<feature type="domain" description="Partial AB-hydrolase lipase" evidence="8">
    <location>
        <begin position="98"/>
        <end position="157"/>
    </location>
</feature>
<dbReference type="EMBL" id="LRGB01000031">
    <property type="protein sequence ID" value="KZS21232.1"/>
    <property type="molecule type" value="Genomic_DNA"/>
</dbReference>
<evidence type="ECO:0000313" key="10">
    <source>
        <dbReference type="Proteomes" id="UP000076858"/>
    </source>
</evidence>
<accession>A0A162SES9</accession>
<dbReference type="InterPro" id="IPR029058">
    <property type="entry name" value="AB_hydrolase_fold"/>
</dbReference>
<organism evidence="9 10">
    <name type="scientific">Daphnia magna</name>
    <dbReference type="NCBI Taxonomy" id="35525"/>
    <lineage>
        <taxon>Eukaryota</taxon>
        <taxon>Metazoa</taxon>
        <taxon>Ecdysozoa</taxon>
        <taxon>Arthropoda</taxon>
        <taxon>Crustacea</taxon>
        <taxon>Branchiopoda</taxon>
        <taxon>Diplostraca</taxon>
        <taxon>Cladocera</taxon>
        <taxon>Anomopoda</taxon>
        <taxon>Daphniidae</taxon>
        <taxon>Daphnia</taxon>
    </lineage>
</organism>
<dbReference type="GO" id="GO:0016787">
    <property type="term" value="F:hydrolase activity"/>
    <property type="evidence" value="ECO:0007669"/>
    <property type="project" value="UniProtKB-KW"/>
</dbReference>
<keyword evidence="4" id="KW-0442">Lipid degradation</keyword>
<keyword evidence="6" id="KW-0325">Glycoprotein</keyword>
<sequence length="1385" mass="156330">MVVMSRISVLVPVIFVLCLCFVSQPTNCSVLNETSYLGKGTSIFHHKLHEVANVISKVHQHLSGGRVFSKEKQLKLDDKFINLTALPYDYEGTMNSVQIIVNRGYPVASYSVTTEDGYILEVHRIPGKKGQTSDLGTGKPVFLQHGLLCSSADWLISPSDRSLAFILADRGYDVWLGNARGNIYSRKHKTLNQNKDAYWNFSWDEMGKFDIPAVLDFILSKTKRDKLIYIGHSMGCSMLFVAISTFPQLASKIEMMFAFAPATSLARATSPVIRTAGPFIKHLEFILKLLRTRAFLSQESSLVYTQRQFCSKNVAWASLCRNLLFLIVGDDTHNLDVEMLPVINGNAPAGTSVRTIAQFVMNHNSGATFIPYNFGLLGNYLRYGKFRPPPYDLSKVTIPVYLFYGQNDRLVVPEDVRWLADRLPNVKESIMVDDKSYNHASFLWGKNNNRLVYDRVISLLPSPAYHKILSPQALEEDPKGKENKFFISMAVRTRLACWNESSTALADLAIQNLKTVAKAHLSQAVMPFDAIRTNEQRRGQLDRKLSYPWFSERRLSRTTNSLFDKVTPHLEMGQKRDKTPVPEDPEARMTSIEIITGRGYPAETYSVVTEDGYILELHRIPRGKGHAADSRAHGKPILLQHGFLGSSADWLISPTDRNLAFQLADLGYDIWISNARGNTYSRKHQRLDPSEEAFWNFSWDEMGRYDIPAVIHFILARNGRPEMKLSYIGYSMGASMFFVAMIAHPELNSKIEVMIALGPASSLANIQSPVIRAIAPFVKHIEFLFRIARVRNFMFNDMPFNRVRAMFCRKNYLRAAMCRNVLFLLVGHDNGHFDLNLLPVIDGHLPAGTSVRTLSHFVMNHLSDKLFEGENFSPYDYGLLGNIRRYGTPRRPPYDLSKVTVPVYLFYGASDYLSTSKDVTWLSQRLPNVKELIKVDDTHYNHFDFLWAKDNNRLIYNKMFSILPPPTFLFALIVCLVKTNVGLPSLGSSKTFIWTPRFIASPYCLYNNRLSVKMRALGVIFVVLGLANASALLGNKGRHHSSRGDEEIYMTTAQIIVNRGYPVELHYIETSDGYLLEAQRIPYGKNSGPAPNKPVVFLQHGLLSSSADWIIGHTESYLLADAGYDVWLGAVRGNTYGRNHTTLSPDNDSSFWDFSFDQIGQYDVPANLRYILAYTNQATLSYVGHSQGTLTFYIAMETNPDLNEKVIANLLGIDEFLPSSDFFDLMGQEECQVNSTSIIVCESILFLICGPDVSELDPALISLIVSHTPAGTSVQNLLHYAQEYNYAYYAHYDFGTLGNINNYGQETPPLYNAGKVTAPMITFWGDNDWLADPVDVAWAESQFPNLRESVHIAHFNHLDFLWAIHVKELVNDVILANMPIKPTQP</sequence>